<feature type="region of interest" description="Disordered" evidence="4">
    <location>
        <begin position="285"/>
        <end position="318"/>
    </location>
</feature>
<feature type="domain" description="RRM" evidence="5">
    <location>
        <begin position="17"/>
        <end position="91"/>
    </location>
</feature>
<feature type="compositionally biased region" description="Pro residues" evidence="4">
    <location>
        <begin position="302"/>
        <end position="311"/>
    </location>
</feature>
<protein>
    <submittedName>
        <fullName evidence="6">CUGBP Elav-like family member 4</fullName>
    </submittedName>
</protein>
<dbReference type="PROSITE" id="PS50102">
    <property type="entry name" value="RRM"/>
    <property type="match status" value="3"/>
</dbReference>
<dbReference type="InterPro" id="IPR000504">
    <property type="entry name" value="RRM_dom"/>
</dbReference>
<feature type="region of interest" description="Disordered" evidence="4">
    <location>
        <begin position="340"/>
        <end position="362"/>
    </location>
</feature>
<evidence type="ECO:0000259" key="5">
    <source>
        <dbReference type="PROSITE" id="PS50102"/>
    </source>
</evidence>
<dbReference type="eggNOG" id="KOG0144">
    <property type="taxonomic scope" value="Eukaryota"/>
</dbReference>
<dbReference type="AlphaFoldDB" id="A0A087SC34"/>
<sequence>MTQLQPAPVPPSGEPQIPTDRQEPDLLPVFAPYGAIEKLTLVRGPEGKSRGCAMVQYKRWADAERAAAGVNGTSPLVGGRGRPLVVHFANPRRLVGSAAAEPAITPRKLFVGQIPKTASEAEVAAVFAPYGEVQGVSILKSKGIHAGCAFVQLATWAACEAAIEGLHEQRVMPGCEHALVVKFADAKRLDGLAGKARAQGLNLLGMLGHPGMLANHSYITGAELGMGPPLPPQLGGMQGEPGWGREVWADGGLGTGDGSAPPVGQREVVRRGRCGAMVISRVWGWEPSQEDRPPGATRRPPPDSCTPPPNGFPGLGGMPGLFQVGGGVNLGHLHTAPGPKLGALDGSSSESLLEAGDSAGLPPLDHGVGPGHLGLHPPHAAQHQQVPPAPGSMHSMHSSSSLISLQAMQSGLGLSGMGVLGGYDHLALQQFSGMMVGGPPPQLRPIKLGRGVADPAAYAHKLFIGQIPFEATEQDLWAIFSPVGDILELAILRSQGRSKGCAFLTYASQAQAATAVSAFNGRPVGANKKLVVKFADQKA</sequence>
<gene>
    <name evidence="6" type="ORF">F751_3479</name>
</gene>
<dbReference type="GeneID" id="23614870"/>
<dbReference type="OrthoDB" id="410044at2759"/>
<organism evidence="6 7">
    <name type="scientific">Auxenochlorella protothecoides</name>
    <name type="common">Green microalga</name>
    <name type="synonym">Chlorella protothecoides</name>
    <dbReference type="NCBI Taxonomy" id="3075"/>
    <lineage>
        <taxon>Eukaryota</taxon>
        <taxon>Viridiplantae</taxon>
        <taxon>Chlorophyta</taxon>
        <taxon>core chlorophytes</taxon>
        <taxon>Trebouxiophyceae</taxon>
        <taxon>Chlorellales</taxon>
        <taxon>Chlorellaceae</taxon>
        <taxon>Auxenochlorella</taxon>
    </lineage>
</organism>
<dbReference type="RefSeq" id="XP_011396158.1">
    <property type="nucleotide sequence ID" value="XM_011397856.1"/>
</dbReference>
<evidence type="ECO:0000256" key="1">
    <source>
        <dbReference type="ARBA" id="ARBA00022737"/>
    </source>
</evidence>
<evidence type="ECO:0000256" key="3">
    <source>
        <dbReference type="PROSITE-ProRule" id="PRU00176"/>
    </source>
</evidence>
<keyword evidence="7" id="KW-1185">Reference proteome</keyword>
<evidence type="ECO:0000313" key="7">
    <source>
        <dbReference type="Proteomes" id="UP000028924"/>
    </source>
</evidence>
<keyword evidence="1" id="KW-0677">Repeat</keyword>
<dbReference type="InterPro" id="IPR035979">
    <property type="entry name" value="RBD_domain_sf"/>
</dbReference>
<keyword evidence="2 3" id="KW-0694">RNA-binding</keyword>
<dbReference type="GO" id="GO:0003723">
    <property type="term" value="F:RNA binding"/>
    <property type="evidence" value="ECO:0007669"/>
    <property type="project" value="UniProtKB-UniRule"/>
</dbReference>
<name>A0A087SC34_AUXPR</name>
<dbReference type="PANTHER" id="PTHR24012">
    <property type="entry name" value="RNA BINDING PROTEIN"/>
    <property type="match status" value="1"/>
</dbReference>
<dbReference type="SMART" id="SM00360">
    <property type="entry name" value="RRM"/>
    <property type="match status" value="3"/>
</dbReference>
<dbReference type="InterPro" id="IPR012677">
    <property type="entry name" value="Nucleotide-bd_a/b_plait_sf"/>
</dbReference>
<dbReference type="EMBL" id="KL662089">
    <property type="protein sequence ID" value="KFM23288.1"/>
    <property type="molecule type" value="Genomic_DNA"/>
</dbReference>
<feature type="domain" description="RRM" evidence="5">
    <location>
        <begin position="460"/>
        <end position="537"/>
    </location>
</feature>
<evidence type="ECO:0000256" key="4">
    <source>
        <dbReference type="SAM" id="MobiDB-lite"/>
    </source>
</evidence>
<dbReference type="SUPFAM" id="SSF54928">
    <property type="entry name" value="RNA-binding domain, RBD"/>
    <property type="match status" value="3"/>
</dbReference>
<feature type="region of interest" description="Disordered" evidence="4">
    <location>
        <begin position="1"/>
        <end position="24"/>
    </location>
</feature>
<feature type="domain" description="RRM" evidence="5">
    <location>
        <begin position="107"/>
        <end position="186"/>
    </location>
</feature>
<reference evidence="6 7" key="1">
    <citation type="journal article" date="2014" name="BMC Genomics">
        <title>Oil accumulation mechanisms of the oleaginous microalga Chlorella protothecoides revealed through its genome, transcriptomes, and proteomes.</title>
        <authorList>
            <person name="Gao C."/>
            <person name="Wang Y."/>
            <person name="Shen Y."/>
            <person name="Yan D."/>
            <person name="He X."/>
            <person name="Dai J."/>
            <person name="Wu Q."/>
        </authorList>
    </citation>
    <scope>NUCLEOTIDE SEQUENCE [LARGE SCALE GENOMIC DNA]</scope>
    <source>
        <strain evidence="6 7">0710</strain>
    </source>
</reference>
<dbReference type="Pfam" id="PF00076">
    <property type="entry name" value="RRM_1"/>
    <property type="match status" value="3"/>
</dbReference>
<dbReference type="Proteomes" id="UP000028924">
    <property type="component" value="Unassembled WGS sequence"/>
</dbReference>
<proteinExistence type="predicted"/>
<evidence type="ECO:0000313" key="6">
    <source>
        <dbReference type="EMBL" id="KFM23288.1"/>
    </source>
</evidence>
<accession>A0A087SC34</accession>
<evidence type="ECO:0000256" key="2">
    <source>
        <dbReference type="ARBA" id="ARBA00022884"/>
    </source>
</evidence>
<dbReference type="eggNOG" id="KOG0146">
    <property type="taxonomic scope" value="Eukaryota"/>
</dbReference>
<dbReference type="KEGG" id="apro:F751_3479"/>
<dbReference type="Gene3D" id="3.30.70.330">
    <property type="match status" value="3"/>
</dbReference>